<keyword evidence="3" id="KW-1185">Reference proteome</keyword>
<sequence length="299" mass="32475">MKVAQYTFKESESAVSSVVAAVLLLGIIVSVITVVNVSYIPEWKTGAEQAHMDEVLFDMSNLKSHIDILSATADDQSSSPVAINVPIRAGGGSIPVVSPDKSGGVLGVGINDISMRTSASDSTLNYSSGDFLENLGSVSYRSDNSYFVDQEYEYENGALILAQGEYSLMKQSPSFDIRRADNNSNISLNINAVQIRGPVRSISSNSMEELHIRYNSSSTLYSGEQLFTEMILTIDTDYPVSWERFLEKLISDAGLKTSEYSLNSNSTAVVLTLSGSPGEDIKANIRKDVFDVRLNVYGS</sequence>
<evidence type="ECO:0000313" key="3">
    <source>
        <dbReference type="Proteomes" id="UP000509594"/>
    </source>
</evidence>
<proteinExistence type="predicted"/>
<keyword evidence="1" id="KW-1133">Transmembrane helix</keyword>
<accession>A0A7D5J959</accession>
<dbReference type="GeneID" id="55821591"/>
<dbReference type="EMBL" id="CP058215">
    <property type="protein sequence ID" value="QLC50170.1"/>
    <property type="molecule type" value="Genomic_DNA"/>
</dbReference>
<evidence type="ECO:0000256" key="1">
    <source>
        <dbReference type="SAM" id="Phobius"/>
    </source>
</evidence>
<dbReference type="Proteomes" id="UP000509594">
    <property type="component" value="Chromosome"/>
</dbReference>
<dbReference type="OrthoDB" id="117273at2157"/>
<name>A0A7D5J959_9EURY</name>
<evidence type="ECO:0000313" key="2">
    <source>
        <dbReference type="EMBL" id="QLC50170.1"/>
    </source>
</evidence>
<organism evidence="2 3">
    <name type="scientific">Methanolobus zinderi</name>
    <dbReference type="NCBI Taxonomy" id="536044"/>
    <lineage>
        <taxon>Archaea</taxon>
        <taxon>Methanobacteriati</taxon>
        <taxon>Methanobacteriota</taxon>
        <taxon>Stenosarchaea group</taxon>
        <taxon>Methanomicrobia</taxon>
        <taxon>Methanosarcinales</taxon>
        <taxon>Methanosarcinaceae</taxon>
        <taxon>Methanolobus</taxon>
    </lineage>
</organism>
<dbReference type="KEGG" id="mzi:HWN40_07910"/>
<protein>
    <submittedName>
        <fullName evidence="2">Uncharacterized protein</fullName>
    </submittedName>
</protein>
<reference evidence="2 3" key="1">
    <citation type="submission" date="2020-06" db="EMBL/GenBank/DDBJ databases">
        <title>Methanolobus halotolerans sp. nov., isolated from a saline lake Tus in Siberia.</title>
        <authorList>
            <person name="Shen Y."/>
            <person name="Chen S.-C."/>
            <person name="Lai M.-C."/>
            <person name="Huang H.-H."/>
            <person name="Chiu H.-H."/>
            <person name="Tang S.-L."/>
            <person name="Rogozin D.Y."/>
            <person name="Degermendzhy A.G."/>
        </authorList>
    </citation>
    <scope>NUCLEOTIDE SEQUENCE [LARGE SCALE GENOMIC DNA]</scope>
    <source>
        <strain evidence="2 3">DSM 21339</strain>
    </source>
</reference>
<gene>
    <name evidence="2" type="ORF">HWN40_07910</name>
</gene>
<feature type="transmembrane region" description="Helical" evidence="1">
    <location>
        <begin position="14"/>
        <end position="35"/>
    </location>
</feature>
<keyword evidence="1" id="KW-0472">Membrane</keyword>
<keyword evidence="1" id="KW-0812">Transmembrane</keyword>
<dbReference type="AlphaFoldDB" id="A0A7D5J959"/>
<dbReference type="RefSeq" id="WP_176965226.1">
    <property type="nucleotide sequence ID" value="NZ_CP058215.1"/>
</dbReference>